<dbReference type="InterPro" id="IPR052182">
    <property type="entry name" value="Glycogen/Maltodextrin_Phosph"/>
</dbReference>
<accession>A0ABY1QEA2</accession>
<dbReference type="Pfam" id="PF00343">
    <property type="entry name" value="Phosphorylase"/>
    <property type="match status" value="1"/>
</dbReference>
<evidence type="ECO:0000313" key="6">
    <source>
        <dbReference type="Proteomes" id="UP001158067"/>
    </source>
</evidence>
<dbReference type="EMBL" id="FXUG01000010">
    <property type="protein sequence ID" value="SMP66780.1"/>
    <property type="molecule type" value="Genomic_DNA"/>
</dbReference>
<evidence type="ECO:0000256" key="3">
    <source>
        <dbReference type="ARBA" id="ARBA00022533"/>
    </source>
</evidence>
<dbReference type="PANTHER" id="PTHR42655">
    <property type="entry name" value="GLYCOGEN PHOSPHORYLASE"/>
    <property type="match status" value="1"/>
</dbReference>
<keyword evidence="3" id="KW-0021">Allosteric enzyme</keyword>
<evidence type="ECO:0000256" key="2">
    <source>
        <dbReference type="ARBA" id="ARBA00006047"/>
    </source>
</evidence>
<dbReference type="PIRSF" id="PIRSF000460">
    <property type="entry name" value="Pprylas_GlgP"/>
    <property type="match status" value="1"/>
</dbReference>
<dbReference type="Gene3D" id="3.40.50.2000">
    <property type="entry name" value="Glycogen Phosphorylase B"/>
    <property type="match status" value="3"/>
</dbReference>
<proteinExistence type="inferred from homology"/>
<feature type="domain" description="DUF3417" evidence="4">
    <location>
        <begin position="44"/>
        <end position="147"/>
    </location>
</feature>
<sequence>MNQVLLPDQPVKCPPMRPGLLNRTLMDETSLATDTCLPTGIDGVSQLAELAIDLRSTWKHDGDTIWRGLDEELWEATNNPWVVLQTISRCRLSDKLADPDFRGRLDALTEARREYLGEKTWFQKEHADSVLTCAAYFSMEFMLSEALPIYSGGLGNVAGDQLKAASDLGVPVVGVGLLYQQGYFRQSIAADGTQLEYYPFNDPAQLPIAPLRDEDGEWVRIKLAMPDGPLWLRAWQVQAGRVRLVLLDSNDGANLPAHRGITSELYGGGPEMRLKQEIVLGIGGWRLLTAMGIQPDVCHLNEGHAAFAVLERACEYMARTGQSFESAMAITRAGNIFTTHTAVPAGFDRFAPSMIEHFLGRFAVEELGIPVQKLLAMGQDPGDPTGDFNMASLAIQGSGAVNGVSRLHGEVSRHLFASKFPRWPINEIPVGHVTNGVHMPSWDSSEADALWTEACGKDRWRDPSGALSHQMRSISDERLWQFRTSSTHSMIEYARTRLSRELAGSGASSESVEATRHLFDPNVLTLGFARRFATYKRPNLLLHDRQRLLDMLNNPERPVQLVIAGKAHPADLVGQTLIRNWIDFIRDSGGRTHVIFLSDYDMKLAQRLVQGVDVWINTPRRPWEASGTSGMKVLVNGGLNLSELDGWWAEAYQPEFGWAIGDGAEHGDDPAWDAAEANELYEVLENEVIPLFYERDERGIPTGWLAKMRNSMSSLTPQYSAIRSVRQYTQEFYLPAAQRYHERAAMDGQRGAEIVHWRDSLRQKWDSLVIGETQVATDEQGHHFSVDVFLDGVDPRAVQVQMYAASDSSQESGCHAMTIDKSCSPGISTYTYRVIVSTMRPASDYTARIVPVHPGVAIPLELNLVRWQQ</sequence>
<name>A0ABY1QEA2_9BACT</name>
<evidence type="ECO:0000259" key="4">
    <source>
        <dbReference type="Pfam" id="PF11897"/>
    </source>
</evidence>
<protein>
    <submittedName>
        <fullName evidence="5">Starch phosphorylase</fullName>
    </submittedName>
</protein>
<evidence type="ECO:0000256" key="1">
    <source>
        <dbReference type="ARBA" id="ARBA00001275"/>
    </source>
</evidence>
<dbReference type="PANTHER" id="PTHR42655:SF1">
    <property type="entry name" value="GLYCOGEN PHOSPHORYLASE"/>
    <property type="match status" value="1"/>
</dbReference>
<evidence type="ECO:0000313" key="5">
    <source>
        <dbReference type="EMBL" id="SMP66780.1"/>
    </source>
</evidence>
<dbReference type="Pfam" id="PF11897">
    <property type="entry name" value="DUF3417"/>
    <property type="match status" value="1"/>
</dbReference>
<keyword evidence="6" id="KW-1185">Reference proteome</keyword>
<reference evidence="5 6" key="1">
    <citation type="submission" date="2017-05" db="EMBL/GenBank/DDBJ databases">
        <authorList>
            <person name="Varghese N."/>
            <person name="Submissions S."/>
        </authorList>
    </citation>
    <scope>NUCLEOTIDE SEQUENCE [LARGE SCALE GENOMIC DNA]</scope>
    <source>
        <strain evidence="5 6">DSM 25457</strain>
    </source>
</reference>
<gene>
    <name evidence="5" type="ORF">SAMN06265222_11038</name>
</gene>
<comment type="caution">
    <text evidence="5">The sequence shown here is derived from an EMBL/GenBank/DDBJ whole genome shotgun (WGS) entry which is preliminary data.</text>
</comment>
<dbReference type="InterPro" id="IPR011834">
    <property type="entry name" value="Agluc_phsphrylas"/>
</dbReference>
<dbReference type="RefSeq" id="WP_283433811.1">
    <property type="nucleotide sequence ID" value="NZ_FXUG01000010.1"/>
</dbReference>
<dbReference type="SUPFAM" id="SSF53756">
    <property type="entry name" value="UDP-Glycosyltransferase/glycogen phosphorylase"/>
    <property type="match status" value="1"/>
</dbReference>
<dbReference type="InterPro" id="IPR024517">
    <property type="entry name" value="Glycogen_phosphorylase_DUF3417"/>
</dbReference>
<dbReference type="Proteomes" id="UP001158067">
    <property type="component" value="Unassembled WGS sequence"/>
</dbReference>
<organism evidence="5 6">
    <name type="scientific">Neorhodopirellula lusitana</name>
    <dbReference type="NCBI Taxonomy" id="445327"/>
    <lineage>
        <taxon>Bacteria</taxon>
        <taxon>Pseudomonadati</taxon>
        <taxon>Planctomycetota</taxon>
        <taxon>Planctomycetia</taxon>
        <taxon>Pirellulales</taxon>
        <taxon>Pirellulaceae</taxon>
        <taxon>Neorhodopirellula</taxon>
    </lineage>
</organism>
<dbReference type="NCBIfam" id="TIGR02094">
    <property type="entry name" value="more_P_ylases"/>
    <property type="match status" value="1"/>
</dbReference>
<comment type="similarity">
    <text evidence="2">Belongs to the glycogen phosphorylase family.</text>
</comment>
<dbReference type="InterPro" id="IPR000811">
    <property type="entry name" value="Glyco_trans_35"/>
</dbReference>
<comment type="catalytic activity">
    <reaction evidence="1">
        <text>[(1-&gt;4)-alpha-D-glucosyl](n) + phosphate = [(1-&gt;4)-alpha-D-glucosyl](n-1) + alpha-D-glucose 1-phosphate</text>
        <dbReference type="Rhea" id="RHEA:41732"/>
        <dbReference type="Rhea" id="RHEA-COMP:9584"/>
        <dbReference type="Rhea" id="RHEA-COMP:9586"/>
        <dbReference type="ChEBI" id="CHEBI:15444"/>
        <dbReference type="ChEBI" id="CHEBI:43474"/>
        <dbReference type="ChEBI" id="CHEBI:58601"/>
        <dbReference type="EC" id="2.4.1.1"/>
    </reaction>
</comment>